<dbReference type="PANTHER" id="PTHR30250">
    <property type="entry name" value="PST FAMILY PREDICTED COLANIC ACID TRANSPORTER"/>
    <property type="match status" value="1"/>
</dbReference>
<evidence type="ECO:0000256" key="4">
    <source>
        <dbReference type="ARBA" id="ARBA00022692"/>
    </source>
</evidence>
<keyword evidence="3" id="KW-1003">Cell membrane</keyword>
<gene>
    <name evidence="8" type="ORF">HHL08_24195</name>
</gene>
<dbReference type="CDD" id="cd13127">
    <property type="entry name" value="MATE_tuaB_like"/>
    <property type="match status" value="1"/>
</dbReference>
<feature type="transmembrane region" description="Helical" evidence="7">
    <location>
        <begin position="107"/>
        <end position="124"/>
    </location>
</feature>
<name>A0A7X9X080_9SPHN</name>
<dbReference type="EMBL" id="JABBFV010000040">
    <property type="protein sequence ID" value="NML13185.1"/>
    <property type="molecule type" value="Genomic_DNA"/>
</dbReference>
<dbReference type="Pfam" id="PF13440">
    <property type="entry name" value="Polysacc_synt_3"/>
    <property type="match status" value="1"/>
</dbReference>
<keyword evidence="6 7" id="KW-0472">Membrane</keyword>
<keyword evidence="5 7" id="KW-1133">Transmembrane helix</keyword>
<feature type="transmembrane region" description="Helical" evidence="7">
    <location>
        <begin position="39"/>
        <end position="63"/>
    </location>
</feature>
<dbReference type="Proteomes" id="UP000519023">
    <property type="component" value="Unassembled WGS sequence"/>
</dbReference>
<comment type="caution">
    <text evidence="8">The sequence shown here is derived from an EMBL/GenBank/DDBJ whole genome shotgun (WGS) entry which is preliminary data.</text>
</comment>
<dbReference type="AlphaFoldDB" id="A0A7X9X080"/>
<feature type="transmembrane region" description="Helical" evidence="7">
    <location>
        <begin position="379"/>
        <end position="402"/>
    </location>
</feature>
<dbReference type="SUPFAM" id="SSF81665">
    <property type="entry name" value="Calcium ATPase, transmembrane domain M"/>
    <property type="match status" value="1"/>
</dbReference>
<feature type="transmembrane region" description="Helical" evidence="7">
    <location>
        <begin position="281"/>
        <end position="304"/>
    </location>
</feature>
<dbReference type="PANTHER" id="PTHR30250:SF10">
    <property type="entry name" value="LIPOPOLYSACCHARIDE BIOSYNTHESIS PROTEIN WZXC"/>
    <property type="match status" value="1"/>
</dbReference>
<dbReference type="NCBIfam" id="NF007773">
    <property type="entry name" value="PRK10459.1"/>
    <property type="match status" value="1"/>
</dbReference>
<evidence type="ECO:0000256" key="7">
    <source>
        <dbReference type="SAM" id="Phobius"/>
    </source>
</evidence>
<feature type="transmembrane region" description="Helical" evidence="7">
    <location>
        <begin position="441"/>
        <end position="461"/>
    </location>
</feature>
<feature type="transmembrane region" description="Helical" evidence="7">
    <location>
        <begin position="414"/>
        <end position="435"/>
    </location>
</feature>
<evidence type="ECO:0000256" key="5">
    <source>
        <dbReference type="ARBA" id="ARBA00022989"/>
    </source>
</evidence>
<evidence type="ECO:0000256" key="1">
    <source>
        <dbReference type="ARBA" id="ARBA00004651"/>
    </source>
</evidence>
<organism evidence="8 9">
    <name type="scientific">Sphingobium psychrophilum</name>
    <dbReference type="NCBI Taxonomy" id="2728834"/>
    <lineage>
        <taxon>Bacteria</taxon>
        <taxon>Pseudomonadati</taxon>
        <taxon>Pseudomonadota</taxon>
        <taxon>Alphaproteobacteria</taxon>
        <taxon>Sphingomonadales</taxon>
        <taxon>Sphingomonadaceae</taxon>
        <taxon>Sphingobium</taxon>
    </lineage>
</organism>
<evidence type="ECO:0000256" key="2">
    <source>
        <dbReference type="ARBA" id="ARBA00007430"/>
    </source>
</evidence>
<dbReference type="InterPro" id="IPR050833">
    <property type="entry name" value="Poly_Biosynth_Transport"/>
</dbReference>
<dbReference type="GO" id="GO:0005886">
    <property type="term" value="C:plasma membrane"/>
    <property type="evidence" value="ECO:0007669"/>
    <property type="project" value="UniProtKB-SubCell"/>
</dbReference>
<dbReference type="InterPro" id="IPR023298">
    <property type="entry name" value="ATPase_P-typ_TM_dom_sf"/>
</dbReference>
<evidence type="ECO:0000256" key="6">
    <source>
        <dbReference type="ARBA" id="ARBA00023136"/>
    </source>
</evidence>
<comment type="subcellular location">
    <subcellularLocation>
        <location evidence="1">Cell membrane</location>
        <topology evidence="1">Multi-pass membrane protein</topology>
    </subcellularLocation>
</comment>
<feature type="transmembrane region" description="Helical" evidence="7">
    <location>
        <begin position="145"/>
        <end position="163"/>
    </location>
</feature>
<proteinExistence type="inferred from homology"/>
<accession>A0A7X9X080</accession>
<evidence type="ECO:0000313" key="8">
    <source>
        <dbReference type="EMBL" id="NML13185.1"/>
    </source>
</evidence>
<protein>
    <submittedName>
        <fullName evidence="8">MOP flippase family protein</fullName>
    </submittedName>
</protein>
<keyword evidence="9" id="KW-1185">Reference proteome</keyword>
<keyword evidence="4 7" id="KW-0812">Transmembrane</keyword>
<reference evidence="8 9" key="1">
    <citation type="submission" date="2020-04" db="EMBL/GenBank/DDBJ databases">
        <title>Sphingobium sp. AR-3-1 isolated from Arctic soil.</title>
        <authorList>
            <person name="Dahal R.H."/>
            <person name="Chaudhary D.K."/>
        </authorList>
    </citation>
    <scope>NUCLEOTIDE SEQUENCE [LARGE SCALE GENOMIC DNA]</scope>
    <source>
        <strain evidence="8 9">AR-3-1</strain>
    </source>
</reference>
<comment type="similarity">
    <text evidence="2">Belongs to the polysaccharide synthase family.</text>
</comment>
<sequence>MSAYKSVRWTTLSTGVRAALAVGQVVVLARILSPASFGIQALALTVINSMILFTDFGLGNAVIQHRDISDRALSSLFWLNVLMGIVLGAALFFLSPAIAHFYRKDELGPVLSTLSFAFVILSLGQQAKALAEKDLRFDSLARIEILANACGVLVAILCALSGAEVFSLVLGYLATVTISSIGYLRIKGWRASLLPLIEFREITYLMHFGGRAVIVSLFNLIGAQADTIVMGRFFNTTTVGLYTQPRELTFRAMMTINPIVTRIGFPLIARAQGNKVELSRIYLNTILFTSSVNIPLFGFVFLFARQCTAVFLGPAWSASVPYMQAIAIWCMFRSIGNPMGSLLLGTGRVNRAMLSSLFVTIAVVISAVLAAQYLGAAAIAYVLAILYVILVPTFWVAHVKVITGLRFVQYHMTLVRPFISTLIAGMTAFPMSMIIHNHYLSLLAGGFVFFPIYFLVSFIVNKEWVISLLKMLRMSAVLPRIVK</sequence>
<feature type="transmembrane region" description="Helical" evidence="7">
    <location>
        <begin position="75"/>
        <end position="95"/>
    </location>
</feature>
<feature type="transmembrane region" description="Helical" evidence="7">
    <location>
        <begin position="352"/>
        <end position="373"/>
    </location>
</feature>
<evidence type="ECO:0000313" key="9">
    <source>
        <dbReference type="Proteomes" id="UP000519023"/>
    </source>
</evidence>
<feature type="transmembrane region" description="Helical" evidence="7">
    <location>
        <begin position="208"/>
        <end position="230"/>
    </location>
</feature>
<evidence type="ECO:0000256" key="3">
    <source>
        <dbReference type="ARBA" id="ARBA00022475"/>
    </source>
</evidence>
<feature type="transmembrane region" description="Helical" evidence="7">
    <location>
        <begin position="12"/>
        <end position="33"/>
    </location>
</feature>
<dbReference type="RefSeq" id="WP_169575456.1">
    <property type="nucleotide sequence ID" value="NZ_JABBFV010000040.1"/>
</dbReference>